<dbReference type="Proteomes" id="UP001372834">
    <property type="component" value="Unassembled WGS sequence"/>
</dbReference>
<sequence length="396" mass="45430">MGFPPDDIIHDALEGVEDPLSSITKRNDNISPFVANETIPSIKTTTPSVSNETTSQIFTALAGKYNKTVTRKPDGKIRVPTSTPGYFTYKVRPITEKTVVVYGGSHYPYDSPAEFSKPYPNNSEDVKIFWNSVGEAVESVPFLPVQLNVPDMISAMTTFLVNYIPFLNRIANANQPRPQKFVDSNHLVDPQSINYYETVDYDHVPFTPIDRREYRVEPDRKGSKKRRKNKRKNNKNNVERIYQKATTPKKIFQFPSFKRTTESPFEDTKLWNAVGSDQKETFKLKNMPISRKRIRVADREVFNFKNSDISNSPIMILNVPQRPITHYKIIHQESSSQERTPVKDQLLLNVGSQVTERSLPKQKRKLKTDKKSKKRTEKSLDELNDSKVNTTTALLQ</sequence>
<reference evidence="2 3" key="1">
    <citation type="submission" date="2023-10" db="EMBL/GenBank/DDBJ databases">
        <title>Genomes of two closely related lineages of the louse Polyplax serrata with different host specificities.</title>
        <authorList>
            <person name="Martinu J."/>
            <person name="Tarabai H."/>
            <person name="Stefka J."/>
            <person name="Hypsa V."/>
        </authorList>
    </citation>
    <scope>NUCLEOTIDE SEQUENCE [LARGE SCALE GENOMIC DNA]</scope>
    <source>
        <strain evidence="2">HR10_N</strain>
    </source>
</reference>
<feature type="region of interest" description="Disordered" evidence="1">
    <location>
        <begin position="212"/>
        <end position="238"/>
    </location>
</feature>
<proteinExistence type="predicted"/>
<evidence type="ECO:0000256" key="1">
    <source>
        <dbReference type="SAM" id="MobiDB-lite"/>
    </source>
</evidence>
<protein>
    <submittedName>
        <fullName evidence="2">Uncharacterized protein</fullName>
    </submittedName>
</protein>
<accession>A0AAN8S015</accession>
<feature type="compositionally biased region" description="Basic and acidic residues" evidence="1">
    <location>
        <begin position="212"/>
        <end position="221"/>
    </location>
</feature>
<feature type="compositionally biased region" description="Polar residues" evidence="1">
    <location>
        <begin position="386"/>
        <end position="396"/>
    </location>
</feature>
<organism evidence="2 3">
    <name type="scientific">Polyplax serrata</name>
    <name type="common">Common mouse louse</name>
    <dbReference type="NCBI Taxonomy" id="468196"/>
    <lineage>
        <taxon>Eukaryota</taxon>
        <taxon>Metazoa</taxon>
        <taxon>Ecdysozoa</taxon>
        <taxon>Arthropoda</taxon>
        <taxon>Hexapoda</taxon>
        <taxon>Insecta</taxon>
        <taxon>Pterygota</taxon>
        <taxon>Neoptera</taxon>
        <taxon>Paraneoptera</taxon>
        <taxon>Psocodea</taxon>
        <taxon>Troctomorpha</taxon>
        <taxon>Phthiraptera</taxon>
        <taxon>Anoplura</taxon>
        <taxon>Polyplacidae</taxon>
        <taxon>Polyplax</taxon>
    </lineage>
</organism>
<comment type="caution">
    <text evidence="2">The sequence shown here is derived from an EMBL/GenBank/DDBJ whole genome shotgun (WGS) entry which is preliminary data.</text>
</comment>
<feature type="compositionally biased region" description="Basic residues" evidence="1">
    <location>
        <begin position="360"/>
        <end position="376"/>
    </location>
</feature>
<evidence type="ECO:0000313" key="3">
    <source>
        <dbReference type="Proteomes" id="UP001372834"/>
    </source>
</evidence>
<dbReference type="AlphaFoldDB" id="A0AAN8S015"/>
<feature type="region of interest" description="Disordered" evidence="1">
    <location>
        <begin position="353"/>
        <end position="396"/>
    </location>
</feature>
<dbReference type="EMBL" id="JAWJWE010000004">
    <property type="protein sequence ID" value="KAK6636312.1"/>
    <property type="molecule type" value="Genomic_DNA"/>
</dbReference>
<evidence type="ECO:0000313" key="2">
    <source>
        <dbReference type="EMBL" id="KAK6636312.1"/>
    </source>
</evidence>
<feature type="compositionally biased region" description="Basic residues" evidence="1">
    <location>
        <begin position="222"/>
        <end position="234"/>
    </location>
</feature>
<name>A0AAN8S015_POLSC</name>
<gene>
    <name evidence="2" type="ORF">RUM43_009971</name>
</gene>